<keyword evidence="7" id="KW-0325">Glycoprotein</keyword>
<dbReference type="EnsemblMetazoa" id="PPA11072.1">
    <property type="protein sequence ID" value="PPA11072.1"/>
    <property type="gene ID" value="WBGene00100626"/>
</dbReference>
<comment type="similarity">
    <text evidence="2">Belongs to the histidine acid phosphatase family.</text>
</comment>
<dbReference type="GO" id="GO:0003993">
    <property type="term" value="F:acid phosphatase activity"/>
    <property type="evidence" value="ECO:0007669"/>
    <property type="project" value="UniProtKB-EC"/>
</dbReference>
<gene>
    <name evidence="8" type="primary">WBGene00100626</name>
</gene>
<evidence type="ECO:0000313" key="8">
    <source>
        <dbReference type="EnsemblMetazoa" id="PPA11072.1"/>
    </source>
</evidence>
<proteinExistence type="inferred from homology"/>
<dbReference type="AlphaFoldDB" id="A0A2A6BLJ3"/>
<accession>A0A2A6BLJ3</accession>
<name>A0A2A6BLJ3_PRIPA</name>
<dbReference type="EC" id="3.1.3.2" evidence="3"/>
<keyword evidence="4" id="KW-0732">Signal</keyword>
<sequence>HYTFQMRHLWLCLVLGVVATDSNLNTSEKKDDKEDELLLVQVVIRHADRASTSGKIAPNSEEVFFRGHEHLSDQGIDNAHKQGADFRKRYVDSGFIDRRMVPSQIYFQSSAVPRVLMSAKSFAAGLFDKTDRGDTVLPPILTHMNIPTDHMLVPDTQCPDNWDDMYEKYGFEDDGKSETRMIQVIKTMARVPIPEDCKSIALRDLDALISENSNDLTRPFLSEEQRVCADGGAKWLMYKYVGMLGGGGDDYNEERAVRTVGVLIDTMLRNMEKVSERGAGIILAAQCGKDCKDLERFRVYCTHDTNVLAIAQLFDTVYLFRNQTPAFSSAFVLELRRGSKGLYVNMVMKNGQDVGFEYAEKCKNRACSLEAILKEKRRFATPSFVGCSTDAKDVNDDEDEEGEEMDYTLPACIGVVSVAALTWLRR</sequence>
<evidence type="ECO:0000256" key="7">
    <source>
        <dbReference type="ARBA" id="ARBA00023180"/>
    </source>
</evidence>
<dbReference type="PANTHER" id="PTHR11567">
    <property type="entry name" value="ACID PHOSPHATASE-RELATED"/>
    <property type="match status" value="1"/>
</dbReference>
<dbReference type="InterPro" id="IPR029033">
    <property type="entry name" value="His_PPase_superfam"/>
</dbReference>
<evidence type="ECO:0000256" key="4">
    <source>
        <dbReference type="ARBA" id="ARBA00022729"/>
    </source>
</evidence>
<dbReference type="Gene3D" id="3.40.50.1240">
    <property type="entry name" value="Phosphoglycerate mutase-like"/>
    <property type="match status" value="1"/>
</dbReference>
<reference evidence="9" key="1">
    <citation type="journal article" date="2008" name="Nat. Genet.">
        <title>The Pristionchus pacificus genome provides a unique perspective on nematode lifestyle and parasitism.</title>
        <authorList>
            <person name="Dieterich C."/>
            <person name="Clifton S.W."/>
            <person name="Schuster L.N."/>
            <person name="Chinwalla A."/>
            <person name="Delehaunty K."/>
            <person name="Dinkelacker I."/>
            <person name="Fulton L."/>
            <person name="Fulton R."/>
            <person name="Godfrey J."/>
            <person name="Minx P."/>
            <person name="Mitreva M."/>
            <person name="Roeseler W."/>
            <person name="Tian H."/>
            <person name="Witte H."/>
            <person name="Yang S.P."/>
            <person name="Wilson R.K."/>
            <person name="Sommer R.J."/>
        </authorList>
    </citation>
    <scope>NUCLEOTIDE SEQUENCE [LARGE SCALE GENOMIC DNA]</scope>
    <source>
        <strain evidence="9">PS312</strain>
    </source>
</reference>
<evidence type="ECO:0000313" key="9">
    <source>
        <dbReference type="Proteomes" id="UP000005239"/>
    </source>
</evidence>
<comment type="catalytic activity">
    <reaction evidence="1">
        <text>a phosphate monoester + H2O = an alcohol + phosphate</text>
        <dbReference type="Rhea" id="RHEA:15017"/>
        <dbReference type="ChEBI" id="CHEBI:15377"/>
        <dbReference type="ChEBI" id="CHEBI:30879"/>
        <dbReference type="ChEBI" id="CHEBI:43474"/>
        <dbReference type="ChEBI" id="CHEBI:67140"/>
        <dbReference type="EC" id="3.1.3.2"/>
    </reaction>
</comment>
<dbReference type="GO" id="GO:0016791">
    <property type="term" value="F:phosphatase activity"/>
    <property type="evidence" value="ECO:0000318"/>
    <property type="project" value="GO_Central"/>
</dbReference>
<dbReference type="CDD" id="cd07061">
    <property type="entry name" value="HP_HAP_like"/>
    <property type="match status" value="1"/>
</dbReference>
<evidence type="ECO:0000256" key="5">
    <source>
        <dbReference type="ARBA" id="ARBA00022801"/>
    </source>
</evidence>
<keyword evidence="6" id="KW-1015">Disulfide bond</keyword>
<dbReference type="Pfam" id="PF00328">
    <property type="entry name" value="His_Phos_2"/>
    <property type="match status" value="1"/>
</dbReference>
<keyword evidence="9" id="KW-1185">Reference proteome</keyword>
<evidence type="ECO:0000256" key="3">
    <source>
        <dbReference type="ARBA" id="ARBA00012646"/>
    </source>
</evidence>
<organism evidence="8 9">
    <name type="scientific">Pristionchus pacificus</name>
    <name type="common">Parasitic nematode worm</name>
    <dbReference type="NCBI Taxonomy" id="54126"/>
    <lineage>
        <taxon>Eukaryota</taxon>
        <taxon>Metazoa</taxon>
        <taxon>Ecdysozoa</taxon>
        <taxon>Nematoda</taxon>
        <taxon>Chromadorea</taxon>
        <taxon>Rhabditida</taxon>
        <taxon>Rhabditina</taxon>
        <taxon>Diplogasteromorpha</taxon>
        <taxon>Diplogasteroidea</taxon>
        <taxon>Neodiplogasteridae</taxon>
        <taxon>Pristionchus</taxon>
    </lineage>
</organism>
<dbReference type="OrthoDB" id="10257284at2759"/>
<keyword evidence="5" id="KW-0378">Hydrolase</keyword>
<accession>A0A8R1U9U5</accession>
<evidence type="ECO:0000256" key="2">
    <source>
        <dbReference type="ARBA" id="ARBA00005375"/>
    </source>
</evidence>
<evidence type="ECO:0000256" key="1">
    <source>
        <dbReference type="ARBA" id="ARBA00000032"/>
    </source>
</evidence>
<dbReference type="Proteomes" id="UP000005239">
    <property type="component" value="Unassembled WGS sequence"/>
</dbReference>
<evidence type="ECO:0000256" key="6">
    <source>
        <dbReference type="ARBA" id="ARBA00023157"/>
    </source>
</evidence>
<reference evidence="8" key="2">
    <citation type="submission" date="2022-06" db="UniProtKB">
        <authorList>
            <consortium name="EnsemblMetazoa"/>
        </authorList>
    </citation>
    <scope>IDENTIFICATION</scope>
    <source>
        <strain evidence="8">PS312</strain>
    </source>
</reference>
<dbReference type="InterPro" id="IPR050645">
    <property type="entry name" value="Histidine_acid_phosphatase"/>
</dbReference>
<dbReference type="SUPFAM" id="SSF53254">
    <property type="entry name" value="Phosphoglycerate mutase-like"/>
    <property type="match status" value="1"/>
</dbReference>
<protein>
    <recommendedName>
        <fullName evidence="3">acid phosphatase</fullName>
        <ecNumber evidence="3">3.1.3.2</ecNumber>
    </recommendedName>
</protein>
<dbReference type="PANTHER" id="PTHR11567:SF211">
    <property type="entry name" value="PROSTATIC ACID PHOSPHATASE"/>
    <property type="match status" value="1"/>
</dbReference>
<dbReference type="InterPro" id="IPR000560">
    <property type="entry name" value="His_Pase_clade-2"/>
</dbReference>